<dbReference type="GO" id="GO:0004672">
    <property type="term" value="F:protein kinase activity"/>
    <property type="evidence" value="ECO:0007669"/>
    <property type="project" value="InterPro"/>
</dbReference>
<dbReference type="InterPro" id="IPR000719">
    <property type="entry name" value="Prot_kinase_dom"/>
</dbReference>
<protein>
    <recommendedName>
        <fullName evidence="1">Protein kinase domain-containing protein</fullName>
    </recommendedName>
</protein>
<evidence type="ECO:0000313" key="3">
    <source>
        <dbReference type="Proteomes" id="UP000287124"/>
    </source>
</evidence>
<accession>A0A430L7N2</accession>
<dbReference type="Gene3D" id="1.10.510.10">
    <property type="entry name" value="Transferase(Phosphotransferase) domain 1"/>
    <property type="match status" value="1"/>
</dbReference>
<dbReference type="SUPFAM" id="SSF56112">
    <property type="entry name" value="Protein kinase-like (PK-like)"/>
    <property type="match status" value="1"/>
</dbReference>
<keyword evidence="3" id="KW-1185">Reference proteome</keyword>
<evidence type="ECO:0000313" key="2">
    <source>
        <dbReference type="EMBL" id="RTE71754.1"/>
    </source>
</evidence>
<sequence>MQCAVYSLGVILGVEAPHVNIHPRTFIPAETMEALAILGAQAAVLQNATALIEALGAIVEKAREAKNFRRQCLELSNMCISLSMAFLNHEADLKDTQARNEFQSCLRDVHLAVAECRGWSALHVGWEVFVQHKFKSLKSRLESVQQAFGTELLIKVKSSSTQVTRQLTTMQSQLVQLELVANDHDAERSQFLDRIRGLEADLTKSQQLMRSLVPLPPIGLDIVTLPDPRVAILSTEAVDGATVPITGEYQGLRVTFEKIAHTHFEKLPHVVQIYQQMGNVALVQQFYAIVELDGSKYAVMEDMASHQSIQEAATTGRLATISELQGLRFIHELATTVSTLHRVGILIKSLSHLSVCIVETADGNIRPRLTGLSQARAIWEVSNKAEQDVRFEAPETEKIGSRSKMSDVWSLITVILCFLTRSAPFGVVRSRIDSSQATSIREKLRSGDLPFQPQDVQGHNLAPQVRSWLQPDPFNRPPASSVAQSLFEALIRRATEANPPTPPISDPDIIGPAELLRFASDILSKAKVKSSKSKDGKRNQPQTGEDFLDQTRFNALKAAGGDSDASLSFAAGVAYMAGLVNLPSETLDTFGDAPREVIYAKLAIPYLDVSNSLGHSGAVKELLRAHKTLAKYYHGLLAADDEG</sequence>
<evidence type="ECO:0000259" key="1">
    <source>
        <dbReference type="PROSITE" id="PS50011"/>
    </source>
</evidence>
<feature type="domain" description="Protein kinase" evidence="1">
    <location>
        <begin position="231"/>
        <end position="491"/>
    </location>
</feature>
<reference evidence="2 3" key="1">
    <citation type="submission" date="2017-06" db="EMBL/GenBank/DDBJ databases">
        <title>Comparative genomic analysis of Ambrosia Fusariam Clade fungi.</title>
        <authorList>
            <person name="Stajich J.E."/>
            <person name="Carrillo J."/>
            <person name="Kijimoto T."/>
            <person name="Eskalen A."/>
            <person name="O'Donnell K."/>
            <person name="Kasson M."/>
        </authorList>
    </citation>
    <scope>NUCLEOTIDE SEQUENCE [LARGE SCALE GENOMIC DNA]</scope>
    <source>
        <strain evidence="2 3">UCR1854</strain>
    </source>
</reference>
<dbReference type="AlphaFoldDB" id="A0A430L7N2"/>
<name>A0A430L7N2_9HYPO</name>
<dbReference type="Proteomes" id="UP000287124">
    <property type="component" value="Unassembled WGS sequence"/>
</dbReference>
<dbReference type="PROSITE" id="PS50011">
    <property type="entry name" value="PROTEIN_KINASE_DOM"/>
    <property type="match status" value="1"/>
</dbReference>
<dbReference type="GO" id="GO:0005524">
    <property type="term" value="F:ATP binding"/>
    <property type="evidence" value="ECO:0007669"/>
    <property type="project" value="InterPro"/>
</dbReference>
<proteinExistence type="predicted"/>
<dbReference type="EMBL" id="MIKF01000352">
    <property type="protein sequence ID" value="RTE71754.1"/>
    <property type="molecule type" value="Genomic_DNA"/>
</dbReference>
<comment type="caution">
    <text evidence="2">The sequence shown here is derived from an EMBL/GenBank/DDBJ whole genome shotgun (WGS) entry which is preliminary data.</text>
</comment>
<dbReference type="InterPro" id="IPR011009">
    <property type="entry name" value="Kinase-like_dom_sf"/>
</dbReference>
<gene>
    <name evidence="2" type="ORF">BHE90_013836</name>
</gene>
<organism evidence="2 3">
    <name type="scientific">Fusarium euwallaceae</name>
    <dbReference type="NCBI Taxonomy" id="1147111"/>
    <lineage>
        <taxon>Eukaryota</taxon>
        <taxon>Fungi</taxon>
        <taxon>Dikarya</taxon>
        <taxon>Ascomycota</taxon>
        <taxon>Pezizomycotina</taxon>
        <taxon>Sordariomycetes</taxon>
        <taxon>Hypocreomycetidae</taxon>
        <taxon>Hypocreales</taxon>
        <taxon>Nectriaceae</taxon>
        <taxon>Fusarium</taxon>
        <taxon>Fusarium solani species complex</taxon>
    </lineage>
</organism>